<feature type="region of interest" description="Disordered" evidence="1">
    <location>
        <begin position="107"/>
        <end position="128"/>
    </location>
</feature>
<dbReference type="EMBL" id="WBKG01000024">
    <property type="protein sequence ID" value="KAB1985730.1"/>
    <property type="molecule type" value="Genomic_DNA"/>
</dbReference>
<reference evidence="3 4" key="1">
    <citation type="submission" date="2019-09" db="EMBL/GenBank/DDBJ databases">
        <title>Isolation and identification of active actinomycetes.</title>
        <authorList>
            <person name="Yu Z."/>
            <person name="Han C."/>
            <person name="Yu B."/>
        </authorList>
    </citation>
    <scope>NUCLEOTIDE SEQUENCE [LARGE SCALE GENOMIC DNA]</scope>
    <source>
        <strain evidence="3 4">NEAU-H2</strain>
    </source>
</reference>
<feature type="transmembrane region" description="Helical" evidence="2">
    <location>
        <begin position="51"/>
        <end position="70"/>
    </location>
</feature>
<dbReference type="Proteomes" id="UP000442990">
    <property type="component" value="Unassembled WGS sequence"/>
</dbReference>
<protein>
    <submittedName>
        <fullName evidence="3">Uncharacterized protein</fullName>
    </submittedName>
</protein>
<proteinExistence type="predicted"/>
<evidence type="ECO:0000256" key="1">
    <source>
        <dbReference type="SAM" id="MobiDB-lite"/>
    </source>
</evidence>
<evidence type="ECO:0000256" key="2">
    <source>
        <dbReference type="SAM" id="Phobius"/>
    </source>
</evidence>
<keyword evidence="4" id="KW-1185">Reference proteome</keyword>
<sequence>MGRIIRTQLAEAVVGLVISTVLAHFGHLAAFTGLTGTGVVMAVTALAARSAKLVLAVVALVIPFASVTALETSLDTSLTAIAHGPSDEGGVTTVRAVYDKYRAKVATAPDTTPTPTTGPGTIDPDAGAGVSPASVELSCLGKECRQEVTITSTGAAPLRLTSMTFEGAGAAAWHRSGDCEYKVIQPDQDCRLRVWAVRSDEPTGYTAQLVVHQNAPGPASRVDLTAPADTPSPAPGTTDSSRRATLTDAGSTGIAPADCSALDGSVTVLAADGTVEWSAGLGGTADASGSDALSGVIVDPPSGSVPAGERQTIAVHGTYTGSDEGFQLSIRYADKSVDFHVGC</sequence>
<dbReference type="GO" id="GO:0005975">
    <property type="term" value="P:carbohydrate metabolic process"/>
    <property type="evidence" value="ECO:0007669"/>
    <property type="project" value="UniProtKB-ARBA"/>
</dbReference>
<keyword evidence="2" id="KW-1133">Transmembrane helix</keyword>
<keyword evidence="2" id="KW-0472">Membrane</keyword>
<dbReference type="RefSeq" id="WP_151471928.1">
    <property type="nucleotide sequence ID" value="NZ_WBKG01000024.1"/>
</dbReference>
<feature type="compositionally biased region" description="Low complexity" evidence="1">
    <location>
        <begin position="107"/>
        <end position="127"/>
    </location>
</feature>
<evidence type="ECO:0000313" key="4">
    <source>
        <dbReference type="Proteomes" id="UP000442990"/>
    </source>
</evidence>
<accession>A0A7J5DB53</accession>
<organism evidence="3 4">
    <name type="scientific">Streptomyces triticiradicis</name>
    <dbReference type="NCBI Taxonomy" id="2651189"/>
    <lineage>
        <taxon>Bacteria</taxon>
        <taxon>Bacillati</taxon>
        <taxon>Actinomycetota</taxon>
        <taxon>Actinomycetes</taxon>
        <taxon>Kitasatosporales</taxon>
        <taxon>Streptomycetaceae</taxon>
        <taxon>Streptomyces</taxon>
    </lineage>
</organism>
<dbReference type="InterPro" id="IPR013783">
    <property type="entry name" value="Ig-like_fold"/>
</dbReference>
<dbReference type="AlphaFoldDB" id="A0A7J5DB53"/>
<feature type="transmembrane region" description="Helical" evidence="2">
    <location>
        <begin position="12"/>
        <end position="31"/>
    </location>
</feature>
<name>A0A7J5DB53_9ACTN</name>
<dbReference type="Gene3D" id="2.60.40.10">
    <property type="entry name" value="Immunoglobulins"/>
    <property type="match status" value="1"/>
</dbReference>
<feature type="region of interest" description="Disordered" evidence="1">
    <location>
        <begin position="217"/>
        <end position="250"/>
    </location>
</feature>
<comment type="caution">
    <text evidence="3">The sequence shown here is derived from an EMBL/GenBank/DDBJ whole genome shotgun (WGS) entry which is preliminary data.</text>
</comment>
<gene>
    <name evidence="3" type="ORF">F8144_25970</name>
</gene>
<keyword evidence="2" id="KW-0812">Transmembrane</keyword>
<evidence type="ECO:0000313" key="3">
    <source>
        <dbReference type="EMBL" id="KAB1985730.1"/>
    </source>
</evidence>